<evidence type="ECO:0000256" key="12">
    <source>
        <dbReference type="PROSITE-ProRule" id="PRU00169"/>
    </source>
</evidence>
<dbReference type="InterPro" id="IPR001789">
    <property type="entry name" value="Sig_transdc_resp-reg_receiver"/>
</dbReference>
<dbReference type="EC" id="2.7.13.3" evidence="3"/>
<dbReference type="SUPFAM" id="SSF55874">
    <property type="entry name" value="ATPase domain of HSP90 chaperone/DNA topoisomerase II/histidine kinase"/>
    <property type="match status" value="1"/>
</dbReference>
<sequence length="601" mass="64514">MSVMHTSWRDRLREHPLGAALWAGALALALSLTLSQFLHRDLLGEIGEVSRLLERQQALAAEHEATTDALLVLSRALQRTEPPTAESSAFVAQQAAAFRQHVDQLDQRLSAMPAIAAGAAYRDTLPALRAFPGDDVVPGSAASLGAVDAAERLARLGRALRVNDDADRLAQQAAMIRLRSRTIALTYVMCLLFTFTAAVATYGVLSALRERTTRREADAARREAVDAGERAQAASRDKSRFLGMLSHELLTPLQSIISSMDIIESRGRVEAGEPLFLRLREGTRALRARLSDLVDFAKMSAGSLAVSPRRFRLDRLVEEVIADHEEAVLRKDLDIHWEPGPDLRQAVVTDPRRVRQILDNLVSNAIKYTERGGVTVQAAVSADAGRLDLEVRDTGIGIAPDVLTRIFDPFYRASASASMADGSGLGLAVVRSLVDLLDGEILVESTPGTGTRFAVTLPLGAGVAASPEAAPSPAVVSPAVLVVDDAHDARAAMADVLRGLGYAPTEAGTAREALRLLDERAFTAVLLDIDLPDVPGGELARRIREGQGPNQATRLVKVSASHDPESPDDRWFDTRADKPASAAQLRAALHDAVSPAHARTA</sequence>
<dbReference type="FunFam" id="3.30.565.10:FF:000023">
    <property type="entry name" value="PAS domain-containing sensor histidine kinase"/>
    <property type="match status" value="1"/>
</dbReference>
<evidence type="ECO:0000256" key="13">
    <source>
        <dbReference type="SAM" id="MobiDB-lite"/>
    </source>
</evidence>
<dbReference type="InterPro" id="IPR003661">
    <property type="entry name" value="HisK_dim/P_dom"/>
</dbReference>
<evidence type="ECO:0000313" key="18">
    <source>
        <dbReference type="Proteomes" id="UP000193427"/>
    </source>
</evidence>
<dbReference type="InterPro" id="IPR004358">
    <property type="entry name" value="Sig_transdc_His_kin-like_C"/>
</dbReference>
<evidence type="ECO:0000256" key="5">
    <source>
        <dbReference type="ARBA" id="ARBA00022553"/>
    </source>
</evidence>
<accession>A0A1W6L8K2</accession>
<proteinExistence type="predicted"/>
<keyword evidence="4" id="KW-1003">Cell membrane</keyword>
<evidence type="ECO:0000259" key="15">
    <source>
        <dbReference type="PROSITE" id="PS50109"/>
    </source>
</evidence>
<keyword evidence="9" id="KW-0067">ATP-binding</keyword>
<keyword evidence="7" id="KW-0547">Nucleotide-binding</keyword>
<dbReference type="InterPro" id="IPR011006">
    <property type="entry name" value="CheY-like_superfamily"/>
</dbReference>
<dbReference type="EMBL" id="CP015118">
    <property type="protein sequence ID" value="ARN20552.1"/>
    <property type="molecule type" value="Genomic_DNA"/>
</dbReference>
<dbReference type="Pfam" id="PF00512">
    <property type="entry name" value="HisKA"/>
    <property type="match status" value="1"/>
</dbReference>
<dbReference type="Gene3D" id="1.10.287.130">
    <property type="match status" value="1"/>
</dbReference>
<dbReference type="KEGG" id="rgu:A4W93_11965"/>
<gene>
    <name evidence="17" type="ORF">A4W93_11965</name>
</gene>
<feature type="transmembrane region" description="Helical" evidence="14">
    <location>
        <begin position="184"/>
        <end position="205"/>
    </location>
</feature>
<keyword evidence="11 14" id="KW-0472">Membrane</keyword>
<dbReference type="GO" id="GO:0005524">
    <property type="term" value="F:ATP binding"/>
    <property type="evidence" value="ECO:0007669"/>
    <property type="project" value="UniProtKB-KW"/>
</dbReference>
<dbReference type="GO" id="GO:0005886">
    <property type="term" value="C:plasma membrane"/>
    <property type="evidence" value="ECO:0007669"/>
    <property type="project" value="UniProtKB-SubCell"/>
</dbReference>
<dbReference type="SUPFAM" id="SSF47384">
    <property type="entry name" value="Homodimeric domain of signal transducing histidine kinase"/>
    <property type="match status" value="1"/>
</dbReference>
<comment type="subcellular location">
    <subcellularLocation>
        <location evidence="2">Cell membrane</location>
    </subcellularLocation>
</comment>
<keyword evidence="5 12" id="KW-0597">Phosphoprotein</keyword>
<dbReference type="PANTHER" id="PTHR43047">
    <property type="entry name" value="TWO-COMPONENT HISTIDINE PROTEIN KINASE"/>
    <property type="match status" value="1"/>
</dbReference>
<feature type="region of interest" description="Disordered" evidence="13">
    <location>
        <begin position="559"/>
        <end position="578"/>
    </location>
</feature>
<evidence type="ECO:0000256" key="6">
    <source>
        <dbReference type="ARBA" id="ARBA00022679"/>
    </source>
</evidence>
<keyword evidence="10" id="KW-0902">Two-component regulatory system</keyword>
<dbReference type="Pfam" id="PF00072">
    <property type="entry name" value="Response_reg"/>
    <property type="match status" value="1"/>
</dbReference>
<evidence type="ECO:0000256" key="11">
    <source>
        <dbReference type="ARBA" id="ARBA00023136"/>
    </source>
</evidence>
<dbReference type="CDD" id="cd16922">
    <property type="entry name" value="HATPase_EvgS-ArcB-TorS-like"/>
    <property type="match status" value="1"/>
</dbReference>
<dbReference type="SMART" id="SM00388">
    <property type="entry name" value="HisKA"/>
    <property type="match status" value="1"/>
</dbReference>
<feature type="domain" description="Histidine kinase" evidence="15">
    <location>
        <begin position="244"/>
        <end position="461"/>
    </location>
</feature>
<dbReference type="CDD" id="cd17546">
    <property type="entry name" value="REC_hyHK_CKI1_RcsC-like"/>
    <property type="match status" value="1"/>
</dbReference>
<dbReference type="Gene3D" id="3.30.565.10">
    <property type="entry name" value="Histidine kinase-like ATPase, C-terminal domain"/>
    <property type="match status" value="1"/>
</dbReference>
<evidence type="ECO:0000256" key="3">
    <source>
        <dbReference type="ARBA" id="ARBA00012438"/>
    </source>
</evidence>
<keyword evidence="6" id="KW-0808">Transferase</keyword>
<comment type="catalytic activity">
    <reaction evidence="1">
        <text>ATP + protein L-histidine = ADP + protein N-phospho-L-histidine.</text>
        <dbReference type="EC" id="2.7.13.3"/>
    </reaction>
</comment>
<evidence type="ECO:0000256" key="7">
    <source>
        <dbReference type="ARBA" id="ARBA00022741"/>
    </source>
</evidence>
<evidence type="ECO:0000256" key="10">
    <source>
        <dbReference type="ARBA" id="ARBA00023012"/>
    </source>
</evidence>
<evidence type="ECO:0000256" key="4">
    <source>
        <dbReference type="ARBA" id="ARBA00022475"/>
    </source>
</evidence>
<dbReference type="Pfam" id="PF02518">
    <property type="entry name" value="HATPase_c"/>
    <property type="match status" value="1"/>
</dbReference>
<dbReference type="SUPFAM" id="SSF52172">
    <property type="entry name" value="CheY-like"/>
    <property type="match status" value="1"/>
</dbReference>
<dbReference type="InterPro" id="IPR036890">
    <property type="entry name" value="HATPase_C_sf"/>
</dbReference>
<dbReference type="SMART" id="SM00448">
    <property type="entry name" value="REC"/>
    <property type="match status" value="1"/>
</dbReference>
<dbReference type="PROSITE" id="PS50109">
    <property type="entry name" value="HIS_KIN"/>
    <property type="match status" value="1"/>
</dbReference>
<name>A0A1W6L8K2_9BURK</name>
<dbReference type="InterPro" id="IPR036097">
    <property type="entry name" value="HisK_dim/P_sf"/>
</dbReference>
<keyword evidence="14" id="KW-0812">Transmembrane</keyword>
<evidence type="ECO:0000313" key="17">
    <source>
        <dbReference type="EMBL" id="ARN20552.1"/>
    </source>
</evidence>
<dbReference type="AlphaFoldDB" id="A0A1W6L8K2"/>
<dbReference type="PRINTS" id="PR00344">
    <property type="entry name" value="BCTRLSENSOR"/>
</dbReference>
<dbReference type="STRING" id="946333.A4W93_11965"/>
<feature type="modified residue" description="4-aspartylphosphate" evidence="12">
    <location>
        <position position="528"/>
    </location>
</feature>
<reference evidence="17 18" key="1">
    <citation type="submission" date="2016-04" db="EMBL/GenBank/DDBJ databases">
        <title>Complete genome sequence of natural rubber-degrading, novel Gram-negative bacterium, Rhizobacter gummiphilus strain NS21.</title>
        <authorList>
            <person name="Tabata M."/>
            <person name="Kasai D."/>
            <person name="Fukuda M."/>
        </authorList>
    </citation>
    <scope>NUCLEOTIDE SEQUENCE [LARGE SCALE GENOMIC DNA]</scope>
    <source>
        <strain evidence="17 18">NS21</strain>
    </source>
</reference>
<feature type="compositionally biased region" description="Basic and acidic residues" evidence="13">
    <location>
        <begin position="560"/>
        <end position="578"/>
    </location>
</feature>
<dbReference type="InterPro" id="IPR005467">
    <property type="entry name" value="His_kinase_dom"/>
</dbReference>
<evidence type="ECO:0000256" key="9">
    <source>
        <dbReference type="ARBA" id="ARBA00022840"/>
    </source>
</evidence>
<evidence type="ECO:0000256" key="14">
    <source>
        <dbReference type="SAM" id="Phobius"/>
    </source>
</evidence>
<organism evidence="17 18">
    <name type="scientific">Piscinibacter gummiphilus</name>
    <dbReference type="NCBI Taxonomy" id="946333"/>
    <lineage>
        <taxon>Bacteria</taxon>
        <taxon>Pseudomonadati</taxon>
        <taxon>Pseudomonadota</taxon>
        <taxon>Betaproteobacteria</taxon>
        <taxon>Burkholderiales</taxon>
        <taxon>Sphaerotilaceae</taxon>
        <taxon>Piscinibacter</taxon>
    </lineage>
</organism>
<dbReference type="Proteomes" id="UP000193427">
    <property type="component" value="Chromosome"/>
</dbReference>
<feature type="domain" description="Response regulatory" evidence="16">
    <location>
        <begin position="479"/>
        <end position="593"/>
    </location>
</feature>
<keyword evidence="18" id="KW-1185">Reference proteome</keyword>
<evidence type="ECO:0000256" key="2">
    <source>
        <dbReference type="ARBA" id="ARBA00004236"/>
    </source>
</evidence>
<protein>
    <recommendedName>
        <fullName evidence="3">histidine kinase</fullName>
        <ecNumber evidence="3">2.7.13.3</ecNumber>
    </recommendedName>
</protein>
<keyword evidence="14" id="KW-1133">Transmembrane helix</keyword>
<dbReference type="SMART" id="SM00387">
    <property type="entry name" value="HATPase_c"/>
    <property type="match status" value="1"/>
</dbReference>
<dbReference type="PROSITE" id="PS50110">
    <property type="entry name" value="RESPONSE_REGULATORY"/>
    <property type="match status" value="1"/>
</dbReference>
<keyword evidence="8" id="KW-0418">Kinase</keyword>
<dbReference type="Gene3D" id="3.40.50.2300">
    <property type="match status" value="1"/>
</dbReference>
<evidence type="ECO:0000256" key="1">
    <source>
        <dbReference type="ARBA" id="ARBA00000085"/>
    </source>
</evidence>
<evidence type="ECO:0000256" key="8">
    <source>
        <dbReference type="ARBA" id="ARBA00022777"/>
    </source>
</evidence>
<dbReference type="CDD" id="cd00082">
    <property type="entry name" value="HisKA"/>
    <property type="match status" value="1"/>
</dbReference>
<evidence type="ECO:0000259" key="16">
    <source>
        <dbReference type="PROSITE" id="PS50110"/>
    </source>
</evidence>
<dbReference type="GO" id="GO:0000155">
    <property type="term" value="F:phosphorelay sensor kinase activity"/>
    <property type="evidence" value="ECO:0007669"/>
    <property type="project" value="InterPro"/>
</dbReference>
<dbReference type="InterPro" id="IPR003594">
    <property type="entry name" value="HATPase_dom"/>
</dbReference>